<dbReference type="InterPro" id="IPR009080">
    <property type="entry name" value="tRNAsynth_Ia_anticodon-bd"/>
</dbReference>
<dbReference type="InterPro" id="IPR023458">
    <property type="entry name" value="Met-tRNA_ligase_1"/>
</dbReference>
<organism evidence="14 15">
    <name type="scientific">Tolypothrix bouteillei VB521301</name>
    <dbReference type="NCBI Taxonomy" id="1479485"/>
    <lineage>
        <taxon>Bacteria</taxon>
        <taxon>Bacillati</taxon>
        <taxon>Cyanobacteriota</taxon>
        <taxon>Cyanophyceae</taxon>
        <taxon>Nostocales</taxon>
        <taxon>Tolypothrichaceae</taxon>
        <taxon>Tolypothrix</taxon>
    </lineage>
</organism>
<dbReference type="EC" id="6.1.1.10" evidence="11"/>
<dbReference type="SUPFAM" id="SSF57770">
    <property type="entry name" value="Methionyl-tRNA synthetase (MetRS), Zn-domain"/>
    <property type="match status" value="1"/>
</dbReference>
<evidence type="ECO:0000259" key="13">
    <source>
        <dbReference type="Pfam" id="PF19303"/>
    </source>
</evidence>
<dbReference type="GO" id="GO:0005524">
    <property type="term" value="F:ATP binding"/>
    <property type="evidence" value="ECO:0007669"/>
    <property type="project" value="UniProtKB-UniRule"/>
</dbReference>
<feature type="short sequence motif" description="'HIGH' region" evidence="11">
    <location>
        <begin position="20"/>
        <end position="30"/>
    </location>
</feature>
<dbReference type="PRINTS" id="PR01041">
    <property type="entry name" value="TRNASYNTHMET"/>
</dbReference>
<dbReference type="Gene3D" id="2.20.28.20">
    <property type="entry name" value="Methionyl-tRNA synthetase, Zn-domain"/>
    <property type="match status" value="1"/>
</dbReference>
<feature type="binding site" evidence="11">
    <location>
        <position position="155"/>
    </location>
    <ligand>
        <name>Zn(2+)</name>
        <dbReference type="ChEBI" id="CHEBI:29105"/>
    </ligand>
</feature>
<keyword evidence="15" id="KW-1185">Reference proteome</keyword>
<dbReference type="GO" id="GO:0005829">
    <property type="term" value="C:cytosol"/>
    <property type="evidence" value="ECO:0007669"/>
    <property type="project" value="TreeGrafter"/>
</dbReference>
<feature type="domain" description="Methionyl/Leucyl tRNA synthetase" evidence="12">
    <location>
        <begin position="13"/>
        <end position="406"/>
    </location>
</feature>
<dbReference type="GO" id="GO:0017101">
    <property type="term" value="C:aminoacyl-tRNA synthetase multienzyme complex"/>
    <property type="evidence" value="ECO:0007669"/>
    <property type="project" value="TreeGrafter"/>
</dbReference>
<keyword evidence="7 11" id="KW-0067">ATP-binding</keyword>
<dbReference type="SUPFAM" id="SSF47323">
    <property type="entry name" value="Anticodon-binding domain of a subclass of class I aminoacyl-tRNA synthetases"/>
    <property type="match status" value="1"/>
</dbReference>
<dbReference type="RefSeq" id="WP_038077866.1">
    <property type="nucleotide sequence ID" value="NZ_JHEG04000001.1"/>
</dbReference>
<evidence type="ECO:0000259" key="12">
    <source>
        <dbReference type="Pfam" id="PF09334"/>
    </source>
</evidence>
<dbReference type="PANTHER" id="PTHR45765">
    <property type="entry name" value="METHIONINE--TRNA LIGASE"/>
    <property type="match status" value="1"/>
</dbReference>
<dbReference type="NCBIfam" id="TIGR00398">
    <property type="entry name" value="metG"/>
    <property type="match status" value="1"/>
</dbReference>
<dbReference type="InterPro" id="IPR041872">
    <property type="entry name" value="Anticodon_Met"/>
</dbReference>
<comment type="function">
    <text evidence="1 11">Is required not only for elongation of protein synthesis but also for the initiation of all mRNA translation through initiator tRNA(fMet) aminoacylation.</text>
</comment>
<sequence length="569" mass="65350">MTSQNNPDNRVRYLITSALPYINGIKHLGNLVGSMLPADVYARFLRQEGETVLFICATDEHGTPTEIAANEVGLDVETFCQRLHELQAEIYKNLGLSFDYFGRNSSVYNYELTQHFYKNLEKNGFIEEREISLVYSVDDERFLPDRYIIGTCPHCGYTSARGDQCENCTSLLEPTDLIEPRSAISQSKRLEVRKTKHLFLKLSTLSQEVKTWVEKHPNWSNLTKSIAMKWLNEGLQDRCITRDLNWGVSVPCPGFEGKVFYVWFDAPIGYISATQAWGLENSQNWSNWWHDTENTKYVQFMAKDNLPFHTIMFPAMILGTRENWKLADQIKGFNWLTYYGGKFSTSAKRGVFLDQALSILPADYWRYSLLSMIPESADSAFTWELFQIKVNKELADTFGNFVNRTLKFTANNFGATVPNGGVFGGREQDLQKTCQQLVNKYCDSLKNLEYRKAIEALYSLWSVGNKYIDEREPWKLIKENREEAAQVVRICINLIRIYALVSFPIIPFTSTKLFDALHLSDADRMTKISESVNFDALSPGHAVDVIQPLFRKLEDGEIKELSVRFGMKT</sequence>
<feature type="short sequence motif" description="'KMSKS' region" evidence="11">
    <location>
        <begin position="342"/>
        <end position="346"/>
    </location>
</feature>
<comment type="caution">
    <text evidence="14">The sequence shown here is derived from an EMBL/GenBank/DDBJ whole genome shotgun (WGS) entry which is preliminary data.</text>
</comment>
<evidence type="ECO:0000256" key="7">
    <source>
        <dbReference type="ARBA" id="ARBA00022840"/>
    </source>
</evidence>
<dbReference type="GO" id="GO:0004825">
    <property type="term" value="F:methionine-tRNA ligase activity"/>
    <property type="evidence" value="ECO:0007669"/>
    <property type="project" value="UniProtKB-UniRule"/>
</dbReference>
<keyword evidence="11" id="KW-0862">Zinc</keyword>
<evidence type="ECO:0000256" key="1">
    <source>
        <dbReference type="ARBA" id="ARBA00003314"/>
    </source>
</evidence>
<keyword evidence="5 11" id="KW-0436">Ligase</keyword>
<dbReference type="Pfam" id="PF09334">
    <property type="entry name" value="tRNA-synt_1g"/>
    <property type="match status" value="1"/>
</dbReference>
<keyword evidence="8 11" id="KW-0648">Protein biosynthesis</keyword>
<dbReference type="EMBL" id="JHEG04000001">
    <property type="protein sequence ID" value="KAF3890817.1"/>
    <property type="molecule type" value="Genomic_DNA"/>
</dbReference>
<evidence type="ECO:0000256" key="8">
    <source>
        <dbReference type="ARBA" id="ARBA00022917"/>
    </source>
</evidence>
<dbReference type="InterPro" id="IPR033911">
    <property type="entry name" value="MetRS_core"/>
</dbReference>
<dbReference type="CDD" id="cd07957">
    <property type="entry name" value="Anticodon_Ia_Met"/>
    <property type="match status" value="1"/>
</dbReference>
<dbReference type="InterPro" id="IPR015413">
    <property type="entry name" value="Methionyl/Leucyl_tRNA_Synth"/>
</dbReference>
<dbReference type="Proteomes" id="UP000029738">
    <property type="component" value="Unassembled WGS sequence"/>
</dbReference>
<gene>
    <name evidence="11" type="primary">metG</name>
    <name evidence="14" type="ORF">DA73_0400004365</name>
</gene>
<feature type="domain" description="Methionyl-tRNA synthetase anticodon-binding" evidence="13">
    <location>
        <begin position="417"/>
        <end position="566"/>
    </location>
</feature>
<dbReference type="HAMAP" id="MF_00098">
    <property type="entry name" value="Met_tRNA_synth_type1"/>
    <property type="match status" value="1"/>
</dbReference>
<reference evidence="14" key="2">
    <citation type="submission" date="2019-11" db="EMBL/GenBank/DDBJ databases">
        <title>Improved Assembly of Tolypothrix boutellei genome.</title>
        <authorList>
            <person name="Sarangi A.N."/>
            <person name="Mukherjee M."/>
            <person name="Ghosh S."/>
            <person name="Singh D."/>
            <person name="Das A."/>
            <person name="Kant S."/>
            <person name="Prusty A."/>
            <person name="Tripathy S."/>
        </authorList>
    </citation>
    <scope>NUCLEOTIDE SEQUENCE</scope>
    <source>
        <strain evidence="14">VB521301</strain>
    </source>
</reference>
<evidence type="ECO:0000256" key="3">
    <source>
        <dbReference type="ARBA" id="ARBA00008258"/>
    </source>
</evidence>
<feature type="binding site" evidence="11">
    <location>
        <position position="165"/>
    </location>
    <ligand>
        <name>Zn(2+)</name>
        <dbReference type="ChEBI" id="CHEBI:29105"/>
    </ligand>
</feature>
<feature type="binding site" evidence="11">
    <location>
        <position position="345"/>
    </location>
    <ligand>
        <name>ATP</name>
        <dbReference type="ChEBI" id="CHEBI:30616"/>
    </ligand>
</feature>
<dbReference type="InterPro" id="IPR014729">
    <property type="entry name" value="Rossmann-like_a/b/a_fold"/>
</dbReference>
<keyword evidence="6 11" id="KW-0547">Nucleotide-binding</keyword>
<evidence type="ECO:0000256" key="5">
    <source>
        <dbReference type="ARBA" id="ARBA00022598"/>
    </source>
</evidence>
<dbReference type="SUPFAM" id="SSF52374">
    <property type="entry name" value="Nucleotidylyl transferase"/>
    <property type="match status" value="1"/>
</dbReference>
<evidence type="ECO:0000256" key="9">
    <source>
        <dbReference type="ARBA" id="ARBA00023146"/>
    </source>
</evidence>
<dbReference type="GO" id="GO:0006431">
    <property type="term" value="P:methionyl-tRNA aminoacylation"/>
    <property type="evidence" value="ECO:0007669"/>
    <property type="project" value="UniProtKB-UniRule"/>
</dbReference>
<dbReference type="Pfam" id="PF19303">
    <property type="entry name" value="Anticodon_3"/>
    <property type="match status" value="1"/>
</dbReference>
<comment type="cofactor">
    <cofactor evidence="11">
        <name>Zn(2+)</name>
        <dbReference type="ChEBI" id="CHEBI:29105"/>
    </cofactor>
    <text evidence="11">Binds 1 zinc ion per subunit.</text>
</comment>
<reference evidence="14" key="1">
    <citation type="journal article" date="2015" name="Genome Announc.">
        <title>Draft Genome Sequence of Tolypothrix boutellei Strain VB521301.</title>
        <authorList>
            <person name="Chandrababunaidu M.M."/>
            <person name="Singh D."/>
            <person name="Sen D."/>
            <person name="Bhan S."/>
            <person name="Das S."/>
            <person name="Gupta A."/>
            <person name="Adhikary S.P."/>
            <person name="Tripathy S."/>
        </authorList>
    </citation>
    <scope>NUCLEOTIDE SEQUENCE</scope>
    <source>
        <strain evidence="14">VB521301</strain>
    </source>
</reference>
<evidence type="ECO:0000256" key="4">
    <source>
        <dbReference type="ARBA" id="ARBA00022490"/>
    </source>
</evidence>
<dbReference type="GO" id="GO:0046872">
    <property type="term" value="F:metal ion binding"/>
    <property type="evidence" value="ECO:0007669"/>
    <property type="project" value="UniProtKB-KW"/>
</dbReference>
<comment type="subcellular location">
    <subcellularLocation>
        <location evidence="2 11">Cytoplasm</location>
    </subcellularLocation>
</comment>
<keyword evidence="4 11" id="KW-0963">Cytoplasm</keyword>
<feature type="binding site" evidence="11">
    <location>
        <position position="152"/>
    </location>
    <ligand>
        <name>Zn(2+)</name>
        <dbReference type="ChEBI" id="CHEBI:29105"/>
    </ligand>
</feature>
<evidence type="ECO:0000256" key="2">
    <source>
        <dbReference type="ARBA" id="ARBA00004496"/>
    </source>
</evidence>
<protein>
    <recommendedName>
        <fullName evidence="11">Methionine--tRNA ligase</fullName>
        <ecNumber evidence="11">6.1.1.10</ecNumber>
    </recommendedName>
    <alternativeName>
        <fullName evidence="11">Methionyl-tRNA synthetase</fullName>
        <shortName evidence="11">MetRS</shortName>
    </alternativeName>
</protein>
<proteinExistence type="inferred from homology"/>
<evidence type="ECO:0000256" key="11">
    <source>
        <dbReference type="HAMAP-Rule" id="MF_00098"/>
    </source>
</evidence>
<evidence type="ECO:0000313" key="15">
    <source>
        <dbReference type="Proteomes" id="UP000029738"/>
    </source>
</evidence>
<dbReference type="CDD" id="cd00814">
    <property type="entry name" value="MetRS_core"/>
    <property type="match status" value="1"/>
</dbReference>
<comment type="subunit">
    <text evidence="11">Monomer.</text>
</comment>
<accession>A0A8S9TFQ9</accession>
<dbReference type="InterPro" id="IPR014758">
    <property type="entry name" value="Met-tRNA_synth"/>
</dbReference>
<keyword evidence="11" id="KW-0479">Metal-binding</keyword>
<comment type="catalytic activity">
    <reaction evidence="10 11">
        <text>tRNA(Met) + L-methionine + ATP = L-methionyl-tRNA(Met) + AMP + diphosphate</text>
        <dbReference type="Rhea" id="RHEA:13481"/>
        <dbReference type="Rhea" id="RHEA-COMP:9667"/>
        <dbReference type="Rhea" id="RHEA-COMP:9698"/>
        <dbReference type="ChEBI" id="CHEBI:30616"/>
        <dbReference type="ChEBI" id="CHEBI:33019"/>
        <dbReference type="ChEBI" id="CHEBI:57844"/>
        <dbReference type="ChEBI" id="CHEBI:78442"/>
        <dbReference type="ChEBI" id="CHEBI:78530"/>
        <dbReference type="ChEBI" id="CHEBI:456215"/>
        <dbReference type="EC" id="6.1.1.10"/>
    </reaction>
</comment>
<dbReference type="PANTHER" id="PTHR45765:SF1">
    <property type="entry name" value="METHIONINE--TRNA LIGASE, CYTOPLASMIC"/>
    <property type="match status" value="1"/>
</dbReference>
<evidence type="ECO:0000256" key="6">
    <source>
        <dbReference type="ARBA" id="ARBA00022741"/>
    </source>
</evidence>
<evidence type="ECO:0000256" key="10">
    <source>
        <dbReference type="ARBA" id="ARBA00047364"/>
    </source>
</evidence>
<keyword evidence="9 11" id="KW-0030">Aminoacyl-tRNA synthetase</keyword>
<dbReference type="FunFam" id="2.20.28.20:FF:000001">
    <property type="entry name" value="Methionine--tRNA ligase"/>
    <property type="match status" value="1"/>
</dbReference>
<name>A0A8S9TFQ9_9CYAN</name>
<dbReference type="InterPro" id="IPR029038">
    <property type="entry name" value="MetRS_Zn"/>
</dbReference>
<dbReference type="AlphaFoldDB" id="A0A8S9TFQ9"/>
<evidence type="ECO:0000313" key="14">
    <source>
        <dbReference type="EMBL" id="KAF3890817.1"/>
    </source>
</evidence>
<dbReference type="Gene3D" id="3.40.50.620">
    <property type="entry name" value="HUPs"/>
    <property type="match status" value="1"/>
</dbReference>
<dbReference type="Gene3D" id="1.10.730.10">
    <property type="entry name" value="Isoleucyl-tRNA Synthetase, Domain 1"/>
    <property type="match status" value="1"/>
</dbReference>
<feature type="binding site" evidence="11">
    <location>
        <position position="168"/>
    </location>
    <ligand>
        <name>Zn(2+)</name>
        <dbReference type="ChEBI" id="CHEBI:29105"/>
    </ligand>
</feature>
<comment type="similarity">
    <text evidence="3 11">Belongs to the class-I aminoacyl-tRNA synthetase family. MetG type 1 subfamily.</text>
</comment>